<evidence type="ECO:0000259" key="11">
    <source>
        <dbReference type="PROSITE" id="PS50885"/>
    </source>
</evidence>
<feature type="transmembrane region" description="Helical" evidence="9">
    <location>
        <begin position="355"/>
        <end position="379"/>
    </location>
</feature>
<gene>
    <name evidence="12" type="ORF">SHALO_2758</name>
</gene>
<name>A0A1D7TNE0_9BACT</name>
<dbReference type="KEGG" id="shal:SHALO_2758"/>
<keyword evidence="3 9" id="KW-0812">Transmembrane</keyword>
<evidence type="ECO:0000256" key="2">
    <source>
        <dbReference type="ARBA" id="ARBA00022475"/>
    </source>
</evidence>
<evidence type="ECO:0000256" key="3">
    <source>
        <dbReference type="ARBA" id="ARBA00022692"/>
    </source>
</evidence>
<organism evidence="12 13">
    <name type="scientific">Sulfurospirillum halorespirans DSM 13726</name>
    <dbReference type="NCBI Taxonomy" id="1193502"/>
    <lineage>
        <taxon>Bacteria</taxon>
        <taxon>Pseudomonadati</taxon>
        <taxon>Campylobacterota</taxon>
        <taxon>Epsilonproteobacteria</taxon>
        <taxon>Campylobacterales</taxon>
        <taxon>Sulfurospirillaceae</taxon>
        <taxon>Sulfurospirillum</taxon>
    </lineage>
</organism>
<feature type="domain" description="Methyl-accepting transducer" evidence="10">
    <location>
        <begin position="440"/>
        <end position="697"/>
    </location>
</feature>
<sequence>MRALSIKIKALIVFMVSIVFVASISLGVVVYKSQQLGQIQTKDEGELILEINKNELKAFTTMAEKAIGSFYEASSSETNIAQKIKADAMILKKTLDDIYTNNKDKLSKDELQTMLLALINGYRYNNDVGYFYAYTMEGINVVHPINKALVGKNLIEMKDKEGNFVIKDLLKAAKEGTGVTKFIWPHPITKQDEPKLSYNFYYEPLNIVIGTGDYASSIKEHFQNEAIKILNTLRYTDDNEGYFFGFKKGTANNYVYAFHATKQDRQGSEIKLDSTDSQGKPFRKELIEGAAKNPKEGVFVIYNSEHPITKKDAPKLAYAKYFKEWDWTIVSGVYIDNIEEHIAKQGEKISTNINAMLIETVTTGSIVALIAIIAIYFLITNLIATPLLNLQATAHNLAVGDGDLTKQLEIKNQDEIGGASKEINNFIEKVRATIALAKETSSENASIAHELSTTTLQVGKRVEDSTTIIHQTTTMSNAIQQEINASVVKAKESKEEVIKANQELKSARKFVQQLGERVQNSAHTELELAHKIQQLSSDADQVKNVLTVISDIADQTNLLALNAAIEAARAGEHGRGFAVVADEVRTLAERTQKSLVEINATINVIVQAIVDSSEQMNHNSKEVQELSLIAEDVGKKINTTVDIMDIATTLNDKTVTDYINTGSKIEAIVAKIEEINTLSTQNTRSVEEIAGASEHLNALTEKLNAILNKFKT</sequence>
<evidence type="ECO:0000313" key="13">
    <source>
        <dbReference type="Proteomes" id="UP000094609"/>
    </source>
</evidence>
<feature type="transmembrane region" description="Helical" evidence="9">
    <location>
        <begin position="12"/>
        <end position="31"/>
    </location>
</feature>
<dbReference type="Proteomes" id="UP000094609">
    <property type="component" value="Chromosome"/>
</dbReference>
<dbReference type="CDD" id="cd06225">
    <property type="entry name" value="HAMP"/>
    <property type="match status" value="1"/>
</dbReference>
<dbReference type="SMART" id="SM01049">
    <property type="entry name" value="Cache_2"/>
    <property type="match status" value="2"/>
</dbReference>
<comment type="subcellular location">
    <subcellularLocation>
        <location evidence="1">Cell membrane</location>
        <topology evidence="1">Multi-pass membrane protein</topology>
    </subcellularLocation>
</comment>
<evidence type="ECO:0000259" key="10">
    <source>
        <dbReference type="PROSITE" id="PS50111"/>
    </source>
</evidence>
<dbReference type="Gene3D" id="3.30.450.20">
    <property type="entry name" value="PAS domain"/>
    <property type="match status" value="2"/>
</dbReference>
<dbReference type="Gene3D" id="1.10.287.950">
    <property type="entry name" value="Methyl-accepting chemotaxis protein"/>
    <property type="match status" value="1"/>
</dbReference>
<dbReference type="Pfam" id="PF00015">
    <property type="entry name" value="MCPsignal"/>
    <property type="match status" value="1"/>
</dbReference>
<keyword evidence="6 8" id="KW-0807">Transducer</keyword>
<dbReference type="SUPFAM" id="SSF58104">
    <property type="entry name" value="Methyl-accepting chemotaxis protein (MCP) signaling domain"/>
    <property type="match status" value="1"/>
</dbReference>
<dbReference type="InterPro" id="IPR004010">
    <property type="entry name" value="Double_Cache_2"/>
</dbReference>
<accession>A0A1D7TNE0</accession>
<keyword evidence="5 9" id="KW-0472">Membrane</keyword>
<dbReference type="SMART" id="SM00283">
    <property type="entry name" value="MA"/>
    <property type="match status" value="1"/>
</dbReference>
<dbReference type="InterPro" id="IPR033480">
    <property type="entry name" value="sCache_2"/>
</dbReference>
<evidence type="ECO:0000256" key="6">
    <source>
        <dbReference type="ARBA" id="ARBA00023224"/>
    </source>
</evidence>
<keyword evidence="2" id="KW-1003">Cell membrane</keyword>
<dbReference type="EMBL" id="CP017111">
    <property type="protein sequence ID" value="AOO66516.1"/>
    <property type="molecule type" value="Genomic_DNA"/>
</dbReference>
<evidence type="ECO:0000256" key="8">
    <source>
        <dbReference type="PROSITE-ProRule" id="PRU00284"/>
    </source>
</evidence>
<protein>
    <submittedName>
        <fullName evidence="12">Methyl-accepting chemotaxis protein</fullName>
    </submittedName>
</protein>
<dbReference type="STRING" id="1193502.SHALO_2758"/>
<proteinExistence type="inferred from homology"/>
<dbReference type="InterPro" id="IPR003660">
    <property type="entry name" value="HAMP_dom"/>
</dbReference>
<dbReference type="InterPro" id="IPR004089">
    <property type="entry name" value="MCPsignal_dom"/>
</dbReference>
<reference evidence="13" key="1">
    <citation type="submission" date="2016-08" db="EMBL/GenBank/DDBJ databases">
        <title>Complete genome sequence of the organohalide-respiring Epsilonproteobacterium Sulfurospirillum halorespirans.</title>
        <authorList>
            <person name="Goris T."/>
            <person name="Zimmermann J."/>
            <person name="Schenz B."/>
            <person name="Lemos M."/>
            <person name="Hackermueller J."/>
            <person name="Diekert G."/>
        </authorList>
    </citation>
    <scope>NUCLEOTIDE SEQUENCE [LARGE SCALE GENOMIC DNA]</scope>
    <source>
        <strain>DSM 13726</strain>
        <strain evidence="13">PCE-M2</strain>
    </source>
</reference>
<evidence type="ECO:0000256" key="5">
    <source>
        <dbReference type="ARBA" id="ARBA00023136"/>
    </source>
</evidence>
<dbReference type="AlphaFoldDB" id="A0A1D7TNE0"/>
<dbReference type="PROSITE" id="PS50885">
    <property type="entry name" value="HAMP"/>
    <property type="match status" value="1"/>
</dbReference>
<dbReference type="GO" id="GO:0005886">
    <property type="term" value="C:plasma membrane"/>
    <property type="evidence" value="ECO:0007669"/>
    <property type="project" value="UniProtKB-SubCell"/>
</dbReference>
<dbReference type="GO" id="GO:0007165">
    <property type="term" value="P:signal transduction"/>
    <property type="evidence" value="ECO:0007669"/>
    <property type="project" value="UniProtKB-KW"/>
</dbReference>
<dbReference type="SMART" id="SM00304">
    <property type="entry name" value="HAMP"/>
    <property type="match status" value="1"/>
</dbReference>
<dbReference type="PANTHER" id="PTHR32089">
    <property type="entry name" value="METHYL-ACCEPTING CHEMOTAXIS PROTEIN MCPB"/>
    <property type="match status" value="1"/>
</dbReference>
<dbReference type="Pfam" id="PF00672">
    <property type="entry name" value="HAMP"/>
    <property type="match status" value="1"/>
</dbReference>
<comment type="similarity">
    <text evidence="7">Belongs to the methyl-accepting chemotaxis (MCP) protein family.</text>
</comment>
<keyword evidence="13" id="KW-1185">Reference proteome</keyword>
<dbReference type="PROSITE" id="PS50111">
    <property type="entry name" value="CHEMOTAXIS_TRANSDUC_2"/>
    <property type="match status" value="1"/>
</dbReference>
<feature type="domain" description="HAMP" evidence="11">
    <location>
        <begin position="381"/>
        <end position="435"/>
    </location>
</feature>
<evidence type="ECO:0000256" key="7">
    <source>
        <dbReference type="ARBA" id="ARBA00029447"/>
    </source>
</evidence>
<evidence type="ECO:0000256" key="4">
    <source>
        <dbReference type="ARBA" id="ARBA00022989"/>
    </source>
</evidence>
<evidence type="ECO:0000313" key="12">
    <source>
        <dbReference type="EMBL" id="AOO66516.1"/>
    </source>
</evidence>
<dbReference type="PANTHER" id="PTHR32089:SF112">
    <property type="entry name" value="LYSOZYME-LIKE PROTEIN-RELATED"/>
    <property type="match status" value="1"/>
</dbReference>
<dbReference type="PATRIC" id="fig|1193502.14.peg.2795"/>
<dbReference type="RefSeq" id="WP_069479045.1">
    <property type="nucleotide sequence ID" value="NZ_CP017111.1"/>
</dbReference>
<keyword evidence="4 9" id="KW-1133">Transmembrane helix</keyword>
<dbReference type="Pfam" id="PF08269">
    <property type="entry name" value="dCache_2"/>
    <property type="match status" value="1"/>
</dbReference>
<evidence type="ECO:0000256" key="9">
    <source>
        <dbReference type="SAM" id="Phobius"/>
    </source>
</evidence>
<evidence type="ECO:0000256" key="1">
    <source>
        <dbReference type="ARBA" id="ARBA00004651"/>
    </source>
</evidence>